<proteinExistence type="predicted"/>
<dbReference type="AlphaFoldDB" id="A0AAV1L0P6"/>
<dbReference type="Proteomes" id="UP001314205">
    <property type="component" value="Unassembled WGS sequence"/>
</dbReference>
<gene>
    <name evidence="2" type="ORF">PARMNEM_LOCUS8638</name>
</gene>
<reference evidence="2 3" key="1">
    <citation type="submission" date="2023-11" db="EMBL/GenBank/DDBJ databases">
        <authorList>
            <person name="Hedman E."/>
            <person name="Englund M."/>
            <person name="Stromberg M."/>
            <person name="Nyberg Akerstrom W."/>
            <person name="Nylinder S."/>
            <person name="Jareborg N."/>
            <person name="Kallberg Y."/>
            <person name="Kronander E."/>
        </authorList>
    </citation>
    <scope>NUCLEOTIDE SEQUENCE [LARGE SCALE GENOMIC DNA]</scope>
</reference>
<accession>A0AAV1L0P6</accession>
<feature type="compositionally biased region" description="Basic and acidic residues" evidence="1">
    <location>
        <begin position="1"/>
        <end position="10"/>
    </location>
</feature>
<name>A0AAV1L0P6_9NEOP</name>
<dbReference type="EMBL" id="CAVLGL010000082">
    <property type="protein sequence ID" value="CAK1587937.1"/>
    <property type="molecule type" value="Genomic_DNA"/>
</dbReference>
<protein>
    <submittedName>
        <fullName evidence="2">Uncharacterized protein</fullName>
    </submittedName>
</protein>
<organism evidence="2 3">
    <name type="scientific">Parnassius mnemosyne</name>
    <name type="common">clouded apollo</name>
    <dbReference type="NCBI Taxonomy" id="213953"/>
    <lineage>
        <taxon>Eukaryota</taxon>
        <taxon>Metazoa</taxon>
        <taxon>Ecdysozoa</taxon>
        <taxon>Arthropoda</taxon>
        <taxon>Hexapoda</taxon>
        <taxon>Insecta</taxon>
        <taxon>Pterygota</taxon>
        <taxon>Neoptera</taxon>
        <taxon>Endopterygota</taxon>
        <taxon>Lepidoptera</taxon>
        <taxon>Glossata</taxon>
        <taxon>Ditrysia</taxon>
        <taxon>Papilionoidea</taxon>
        <taxon>Papilionidae</taxon>
        <taxon>Parnassiinae</taxon>
        <taxon>Parnassini</taxon>
        <taxon>Parnassius</taxon>
        <taxon>Driopa</taxon>
    </lineage>
</organism>
<sequence length="74" mass="8923">MLLRPQEQRKCRGPRRGPSIRFRTSEPHHPLHHQSWRELTVLHLPAALGTVRSQRLPDIDNKIYYIIKHFLFYL</sequence>
<evidence type="ECO:0000313" key="3">
    <source>
        <dbReference type="Proteomes" id="UP001314205"/>
    </source>
</evidence>
<comment type="caution">
    <text evidence="2">The sequence shown here is derived from an EMBL/GenBank/DDBJ whole genome shotgun (WGS) entry which is preliminary data.</text>
</comment>
<evidence type="ECO:0000313" key="2">
    <source>
        <dbReference type="EMBL" id="CAK1587937.1"/>
    </source>
</evidence>
<feature type="region of interest" description="Disordered" evidence="1">
    <location>
        <begin position="1"/>
        <end position="31"/>
    </location>
</feature>
<keyword evidence="3" id="KW-1185">Reference proteome</keyword>
<evidence type="ECO:0000256" key="1">
    <source>
        <dbReference type="SAM" id="MobiDB-lite"/>
    </source>
</evidence>